<feature type="domain" description="Treble clef zinc finger" evidence="1">
    <location>
        <begin position="230"/>
        <end position="284"/>
    </location>
</feature>
<feature type="domain" description="Treble clef zinc finger" evidence="1">
    <location>
        <begin position="300"/>
        <end position="356"/>
    </location>
</feature>
<dbReference type="InterPro" id="IPR025487">
    <property type="entry name" value="DUF4379"/>
</dbReference>
<dbReference type="Proteomes" id="UP000195897">
    <property type="component" value="Unassembled WGS sequence"/>
</dbReference>
<evidence type="ECO:0000259" key="1">
    <source>
        <dbReference type="Pfam" id="PF14311"/>
    </source>
</evidence>
<evidence type="ECO:0000313" key="3">
    <source>
        <dbReference type="Proteomes" id="UP000195897"/>
    </source>
</evidence>
<dbReference type="EMBL" id="NFKK01000016">
    <property type="protein sequence ID" value="OUP51876.1"/>
    <property type="molecule type" value="Genomic_DNA"/>
</dbReference>
<sequence>MRETFWDYCLRTDNQVLLAQWDEARNLPQTPKAISYGSKQVVWWKCDKGHSWQAAVTTRTANHSGCPYCSHQRAWPGETDLATLYPKLIKEWDFAKNGDLQPDRLLPGSSRKVWWKCAHGHSWQAVIKSRVQGAGCPVCTNRTILSEENSLQVTHPKLAEQWDHKKNRSLTPQEVVAGSHRRVWWLCEHGHSWQASIVSRAHSGAGCPVCAGKVVIPGENDLASQFPQVAQEWDAAKNAPLTVQQVSAYSNLRVWWVCNLGHEWKTSIAARTHNMTGCPYCAGRLVLAGFNDLQSCFPEIAMQWHPTLNGSLTPDTVTYGSKKKVWWQCPEGHVWRAVVYSRTGAKKCGCPVCAGRVKQHKQMKYRKMIGEQQLAPAGSRFE</sequence>
<protein>
    <recommendedName>
        <fullName evidence="1">Treble clef zinc finger domain-containing protein</fullName>
    </recommendedName>
</protein>
<dbReference type="AlphaFoldDB" id="A0A1Y4L5D5"/>
<gene>
    <name evidence="2" type="ORF">B5F17_11555</name>
</gene>
<feature type="domain" description="Treble clef zinc finger" evidence="1">
    <location>
        <begin position="88"/>
        <end position="142"/>
    </location>
</feature>
<dbReference type="PANTHER" id="PTHR37317">
    <property type="entry name" value="BLR8090 PROTEIN"/>
    <property type="match status" value="1"/>
</dbReference>
<accession>A0A1Y4L5D5</accession>
<comment type="caution">
    <text evidence="2">The sequence shown here is derived from an EMBL/GenBank/DDBJ whole genome shotgun (WGS) entry which is preliminary data.</text>
</comment>
<name>A0A1Y4L5D5_9FIRM</name>
<dbReference type="PANTHER" id="PTHR37317:SF1">
    <property type="entry name" value="ZINC-RIBBON DOMAIN-CONTAINING PROTEIN-RELATED"/>
    <property type="match status" value="1"/>
</dbReference>
<dbReference type="RefSeq" id="WP_087374012.1">
    <property type="nucleotide sequence ID" value="NZ_NFKK01000016.1"/>
</dbReference>
<organism evidence="2 3">
    <name type="scientific">Butyricicoccus pullicaecorum</name>
    <dbReference type="NCBI Taxonomy" id="501571"/>
    <lineage>
        <taxon>Bacteria</taxon>
        <taxon>Bacillati</taxon>
        <taxon>Bacillota</taxon>
        <taxon>Clostridia</taxon>
        <taxon>Eubacteriales</taxon>
        <taxon>Butyricicoccaceae</taxon>
        <taxon>Butyricicoccus</taxon>
    </lineage>
</organism>
<reference evidence="3" key="1">
    <citation type="submission" date="2017-04" db="EMBL/GenBank/DDBJ databases">
        <title>Function of individual gut microbiota members based on whole genome sequencing of pure cultures obtained from chicken caecum.</title>
        <authorList>
            <person name="Medvecky M."/>
            <person name="Cejkova D."/>
            <person name="Polansky O."/>
            <person name="Karasova D."/>
            <person name="Kubasova T."/>
            <person name="Cizek A."/>
            <person name="Rychlik I."/>
        </authorList>
    </citation>
    <scope>NUCLEOTIDE SEQUENCE [LARGE SCALE GENOMIC DNA]</scope>
    <source>
        <strain evidence="3">An180</strain>
    </source>
</reference>
<proteinExistence type="predicted"/>
<evidence type="ECO:0000313" key="2">
    <source>
        <dbReference type="EMBL" id="OUP51876.1"/>
    </source>
</evidence>
<feature type="domain" description="Treble clef zinc finger" evidence="1">
    <location>
        <begin position="17"/>
        <end position="71"/>
    </location>
</feature>
<feature type="domain" description="Treble clef zinc finger" evidence="1">
    <location>
        <begin position="158"/>
        <end position="213"/>
    </location>
</feature>
<dbReference type="Pfam" id="PF14311">
    <property type="entry name" value="DUF4379"/>
    <property type="match status" value="5"/>
</dbReference>